<dbReference type="InterPro" id="IPR038475">
    <property type="entry name" value="RecG_C_sf"/>
</dbReference>
<dbReference type="Proteomes" id="UP000007517">
    <property type="component" value="Chromosome"/>
</dbReference>
<protein>
    <submittedName>
        <fullName evidence="2">Putative transcriptional regulator</fullName>
    </submittedName>
</protein>
<keyword evidence="3" id="KW-1185">Reference proteome</keyword>
<sequence>MTEDLAATLGRQETATLEFKREATNRDAIREAICALANDLTGAGGGVLLIGVGKDGTPHPVDTGDEALLAITNLRDDGKILDRPSMVVTAGIYGGEPVIRVDVHASSSPPVRVNGIVWVRPGPSTRRATADDERVLSERRLSLAVPFDSRPVLGSSLRDLDAELLRSTYIPAAVDADVLADNHRPLVEQLASLRLCTSDGVPTTCGLLVGGFDPSAHLPGAYVQFVRYDGPEADAPVVDEEELRGNLVNATRALESLLTSHVHTRLRDAGGFQEESWPDYPLDALRELTVNALVHRNYESSNAPTRVSWFTDRIEIVNPGGPYGQVRPDNFGRVNDYRNPSLAGAMKTLGYANRFGRGITRVASALQRNGNPSAEYDITDAYWAVTVRRIE</sequence>
<dbReference type="EMBL" id="FO117623">
    <property type="protein sequence ID" value="CCG03073.1"/>
    <property type="molecule type" value="Genomic_DNA"/>
</dbReference>
<gene>
    <name evidence="2" type="ordered locus">BLASA_2165</name>
</gene>
<evidence type="ECO:0000313" key="2">
    <source>
        <dbReference type="EMBL" id="CCG03073.1"/>
    </source>
</evidence>
<dbReference type="eggNOG" id="COG2865">
    <property type="taxonomic scope" value="Bacteria"/>
</dbReference>
<evidence type="ECO:0000259" key="1">
    <source>
        <dbReference type="Pfam" id="PF04326"/>
    </source>
</evidence>
<dbReference type="STRING" id="1146883.BLASA_2165"/>
<dbReference type="AlphaFoldDB" id="H6RSX0"/>
<organism evidence="2 3">
    <name type="scientific">Blastococcus saxobsidens (strain DD2)</name>
    <dbReference type="NCBI Taxonomy" id="1146883"/>
    <lineage>
        <taxon>Bacteria</taxon>
        <taxon>Bacillati</taxon>
        <taxon>Actinomycetota</taxon>
        <taxon>Actinomycetes</taxon>
        <taxon>Geodermatophilales</taxon>
        <taxon>Geodermatophilaceae</taxon>
        <taxon>Blastococcus</taxon>
    </lineage>
</organism>
<reference evidence="3" key="2">
    <citation type="submission" date="2012-02" db="EMBL/GenBank/DDBJ databases">
        <title>Complete genome sequence of Blastococcus saxobsidens strain DD2.</title>
        <authorList>
            <person name="Genoscope."/>
        </authorList>
    </citation>
    <scope>NUCLEOTIDE SEQUENCE [LARGE SCALE GENOMIC DNA]</scope>
    <source>
        <strain evidence="3">DD2</strain>
    </source>
</reference>
<dbReference type="InterPro" id="IPR007421">
    <property type="entry name" value="Schlafen_AlbA_2_dom"/>
</dbReference>
<dbReference type="OrthoDB" id="9805115at2"/>
<dbReference type="Gene3D" id="3.30.950.30">
    <property type="entry name" value="Schlafen, AAA domain"/>
    <property type="match status" value="1"/>
</dbReference>
<dbReference type="Pfam" id="PF13749">
    <property type="entry name" value="HATPase_c_4"/>
    <property type="match status" value="1"/>
</dbReference>
<reference evidence="2 3" key="1">
    <citation type="journal article" date="2012" name="J. Bacteriol.">
        <title>Genome Sequence of Blastococcus saxobsidens DD2, a Stone-Inhabiting Bacterium.</title>
        <authorList>
            <person name="Chouaia B."/>
            <person name="Crotti E."/>
            <person name="Brusetti L."/>
            <person name="Daffonchio D."/>
            <person name="Essoussi I."/>
            <person name="Nouioui I."/>
            <person name="Sbissi I."/>
            <person name="Ghodhbane-Gtari F."/>
            <person name="Gtari M."/>
            <person name="Vacherie B."/>
            <person name="Barbe V."/>
            <person name="Medigue C."/>
            <person name="Gury J."/>
            <person name="Pujic P."/>
            <person name="Normand P."/>
        </authorList>
    </citation>
    <scope>NUCLEOTIDE SEQUENCE [LARGE SCALE GENOMIC DNA]</scope>
    <source>
        <strain evidence="2 3">DD2</strain>
    </source>
</reference>
<dbReference type="PANTHER" id="PTHR30595:SF6">
    <property type="entry name" value="SCHLAFEN ALBA-2 DOMAIN-CONTAINING PROTEIN"/>
    <property type="match status" value="1"/>
</dbReference>
<dbReference type="PANTHER" id="PTHR30595">
    <property type="entry name" value="GLPR-RELATED TRANSCRIPTIONAL REPRESSOR"/>
    <property type="match status" value="1"/>
</dbReference>
<proteinExistence type="predicted"/>
<name>H6RSX0_BLASD</name>
<dbReference type="InterPro" id="IPR038461">
    <property type="entry name" value="Schlafen_AlbA_2_dom_sf"/>
</dbReference>
<accession>H6RSX0</accession>
<feature type="domain" description="Schlafen AlbA-2" evidence="1">
    <location>
        <begin position="13"/>
        <end position="128"/>
    </location>
</feature>
<dbReference type="Pfam" id="PF04326">
    <property type="entry name" value="SLFN_AlbA_2"/>
    <property type="match status" value="1"/>
</dbReference>
<dbReference type="KEGG" id="bsd:BLASA_2165"/>
<evidence type="ECO:0000313" key="3">
    <source>
        <dbReference type="Proteomes" id="UP000007517"/>
    </source>
</evidence>
<dbReference type="Gene3D" id="3.30.565.60">
    <property type="match status" value="1"/>
</dbReference>
<dbReference type="HOGENOM" id="CLU_024970_3_3_11"/>